<dbReference type="PANTHER" id="PTHR43133">
    <property type="entry name" value="RNA POLYMERASE ECF-TYPE SIGMA FACTO"/>
    <property type="match status" value="1"/>
</dbReference>
<evidence type="ECO:0000259" key="5">
    <source>
        <dbReference type="Pfam" id="PF04545"/>
    </source>
</evidence>
<dbReference type="InterPro" id="IPR014284">
    <property type="entry name" value="RNA_pol_sigma-70_dom"/>
</dbReference>
<keyword evidence="4" id="KW-0804">Transcription</keyword>
<organism evidence="6 7">
    <name type="scientific">Gaiella occulta</name>
    <dbReference type="NCBI Taxonomy" id="1002870"/>
    <lineage>
        <taxon>Bacteria</taxon>
        <taxon>Bacillati</taxon>
        <taxon>Actinomycetota</taxon>
        <taxon>Thermoleophilia</taxon>
        <taxon>Gaiellales</taxon>
        <taxon>Gaiellaceae</taxon>
        <taxon>Gaiella</taxon>
    </lineage>
</organism>
<dbReference type="AlphaFoldDB" id="A0A7M2YZ79"/>
<dbReference type="InterPro" id="IPR039425">
    <property type="entry name" value="RNA_pol_sigma-70-like"/>
</dbReference>
<proteinExistence type="predicted"/>
<sequence length="181" mass="20528">MSGLTLSAMHDARDAEDTRLLAAGEIGLLVESYYGVIIDRCRAKARGNEEAALEIAGAVAERLLSELKRGRAYRVPFRVVVHKVIDWKAAEHYRRRDVAIVELDEDHVDGSAADPFAKFESDYDLDLLFEGLSPRERQVMELRWREGLAIEQVAQRLEMTRNAVDQALHRALVRLREKVCA</sequence>
<dbReference type="Gene3D" id="1.10.10.10">
    <property type="entry name" value="Winged helix-like DNA-binding domain superfamily/Winged helix DNA-binding domain"/>
    <property type="match status" value="1"/>
</dbReference>
<evidence type="ECO:0000256" key="2">
    <source>
        <dbReference type="ARBA" id="ARBA00023082"/>
    </source>
</evidence>
<dbReference type="PANTHER" id="PTHR43133:SF58">
    <property type="entry name" value="ECF RNA POLYMERASE SIGMA FACTOR SIGD"/>
    <property type="match status" value="1"/>
</dbReference>
<keyword evidence="3" id="KW-0238">DNA-binding</keyword>
<dbReference type="InterPro" id="IPR013324">
    <property type="entry name" value="RNA_pol_sigma_r3/r4-like"/>
</dbReference>
<dbReference type="GO" id="GO:0016987">
    <property type="term" value="F:sigma factor activity"/>
    <property type="evidence" value="ECO:0007669"/>
    <property type="project" value="UniProtKB-KW"/>
</dbReference>
<dbReference type="EMBL" id="QQZY01000002">
    <property type="protein sequence ID" value="RDI75457.1"/>
    <property type="molecule type" value="Genomic_DNA"/>
</dbReference>
<dbReference type="GO" id="GO:0003677">
    <property type="term" value="F:DNA binding"/>
    <property type="evidence" value="ECO:0007669"/>
    <property type="project" value="UniProtKB-KW"/>
</dbReference>
<evidence type="ECO:0000256" key="3">
    <source>
        <dbReference type="ARBA" id="ARBA00023125"/>
    </source>
</evidence>
<evidence type="ECO:0000256" key="1">
    <source>
        <dbReference type="ARBA" id="ARBA00023015"/>
    </source>
</evidence>
<dbReference type="Proteomes" id="UP000254134">
    <property type="component" value="Unassembled WGS sequence"/>
</dbReference>
<evidence type="ECO:0000313" key="6">
    <source>
        <dbReference type="EMBL" id="RDI75457.1"/>
    </source>
</evidence>
<gene>
    <name evidence="6" type="ORF">Gocc_1255</name>
</gene>
<dbReference type="InterPro" id="IPR007630">
    <property type="entry name" value="RNA_pol_sigma70_r4"/>
</dbReference>
<keyword evidence="1" id="KW-0805">Transcription regulation</keyword>
<dbReference type="PRINTS" id="PR00046">
    <property type="entry name" value="SIGMA70FCT"/>
</dbReference>
<dbReference type="RefSeq" id="WP_114795658.1">
    <property type="nucleotide sequence ID" value="NZ_QQZY01000002.1"/>
</dbReference>
<reference evidence="7" key="2">
    <citation type="journal article" date="2019" name="MicrobiologyOpen">
        <title>High-quality draft genome sequence of Gaiella occulta isolated from a 150 meter deep mineral water borehole and comparison with the genome sequences of other deep-branching lineages of the phylum Actinobacteria.</title>
        <authorList>
            <person name="Severino R."/>
            <person name="Froufe H.J.C."/>
            <person name="Barroso C."/>
            <person name="Albuquerque L."/>
            <person name="Lobo-da-Cunha A."/>
            <person name="da Costa M.S."/>
            <person name="Egas C."/>
        </authorList>
    </citation>
    <scope>NUCLEOTIDE SEQUENCE [LARGE SCALE GENOMIC DNA]</scope>
    <source>
        <strain evidence="7">F2-233</strain>
    </source>
</reference>
<keyword evidence="2" id="KW-0731">Sigma factor</keyword>
<feature type="domain" description="RNA polymerase sigma-70 region 4" evidence="5">
    <location>
        <begin position="129"/>
        <end position="177"/>
    </location>
</feature>
<evidence type="ECO:0000313" key="7">
    <source>
        <dbReference type="Proteomes" id="UP000254134"/>
    </source>
</evidence>
<dbReference type="InterPro" id="IPR000943">
    <property type="entry name" value="RNA_pol_sigma70"/>
</dbReference>
<dbReference type="NCBIfam" id="TIGR02937">
    <property type="entry name" value="sigma70-ECF"/>
    <property type="match status" value="1"/>
</dbReference>
<dbReference type="GO" id="GO:0006352">
    <property type="term" value="P:DNA-templated transcription initiation"/>
    <property type="evidence" value="ECO:0007669"/>
    <property type="project" value="InterPro"/>
</dbReference>
<dbReference type="CDD" id="cd06171">
    <property type="entry name" value="Sigma70_r4"/>
    <property type="match status" value="1"/>
</dbReference>
<dbReference type="Pfam" id="PF04545">
    <property type="entry name" value="Sigma70_r4"/>
    <property type="match status" value="1"/>
</dbReference>
<protein>
    <submittedName>
        <fullName evidence="6">Sigma70-ECF: RNA polymerase sigma factor, sigma-70 family</fullName>
    </submittedName>
</protein>
<dbReference type="InterPro" id="IPR036388">
    <property type="entry name" value="WH-like_DNA-bd_sf"/>
</dbReference>
<accession>A0A7M2YZ79</accession>
<dbReference type="SUPFAM" id="SSF88659">
    <property type="entry name" value="Sigma3 and sigma4 domains of RNA polymerase sigma factors"/>
    <property type="match status" value="1"/>
</dbReference>
<dbReference type="OrthoDB" id="9150024at2"/>
<name>A0A7M2YZ79_9ACTN</name>
<comment type="caution">
    <text evidence="6">The sequence shown here is derived from an EMBL/GenBank/DDBJ whole genome shotgun (WGS) entry which is preliminary data.</text>
</comment>
<evidence type="ECO:0000256" key="4">
    <source>
        <dbReference type="ARBA" id="ARBA00023163"/>
    </source>
</evidence>
<keyword evidence="7" id="KW-1185">Reference proteome</keyword>
<reference evidence="6 7" key="1">
    <citation type="submission" date="2018-07" db="EMBL/GenBank/DDBJ databases">
        <title>High-quality-draft genome sequence of Gaiella occulta.</title>
        <authorList>
            <person name="Severino R."/>
            <person name="Froufe H.J.C."/>
            <person name="Rainey F.A."/>
            <person name="Barroso C."/>
            <person name="Albuquerque L."/>
            <person name="Lobo-Da-Cunha A."/>
            <person name="Da Costa M.S."/>
            <person name="Egas C."/>
        </authorList>
    </citation>
    <scope>NUCLEOTIDE SEQUENCE [LARGE SCALE GENOMIC DNA]</scope>
    <source>
        <strain evidence="6 7">F2-233</strain>
    </source>
</reference>